<dbReference type="InterPro" id="IPR001789">
    <property type="entry name" value="Sig_transdc_resp-reg_receiver"/>
</dbReference>
<dbReference type="InterPro" id="IPR035965">
    <property type="entry name" value="PAS-like_dom_sf"/>
</dbReference>
<dbReference type="InterPro" id="IPR000700">
    <property type="entry name" value="PAS-assoc_C"/>
</dbReference>
<dbReference type="Pfam" id="PF02518">
    <property type="entry name" value="HATPase_c"/>
    <property type="match status" value="1"/>
</dbReference>
<dbReference type="Pfam" id="PF00072">
    <property type="entry name" value="Response_reg"/>
    <property type="match status" value="1"/>
</dbReference>
<reference evidence="8 9" key="1">
    <citation type="submission" date="2014-09" db="EMBL/GenBank/DDBJ databases">
        <title>Draft genome of Bradyrhizobium japonicum Is-34.</title>
        <authorList>
            <person name="Tsurumaru H."/>
            <person name="Yamakawa T."/>
            <person name="Hashimoto S."/>
            <person name="Okizaki K."/>
            <person name="Kanesaki Y."/>
            <person name="Yoshikawa H."/>
            <person name="Yajima S."/>
        </authorList>
    </citation>
    <scope>NUCLEOTIDE SEQUENCE [LARGE SCALE GENOMIC DNA]</scope>
    <source>
        <strain evidence="8 9">Is-34</strain>
    </source>
</reference>
<dbReference type="SUPFAM" id="SSF55874">
    <property type="entry name" value="ATPase domain of HSP90 chaperone/DNA topoisomerase II/histidine kinase"/>
    <property type="match status" value="1"/>
</dbReference>
<evidence type="ECO:0000313" key="8">
    <source>
        <dbReference type="EMBL" id="KGT79524.1"/>
    </source>
</evidence>
<comment type="caution">
    <text evidence="8">The sequence shown here is derived from an EMBL/GenBank/DDBJ whole genome shotgun (WGS) entry which is preliminary data.</text>
</comment>
<dbReference type="Gene3D" id="3.30.565.10">
    <property type="entry name" value="Histidine kinase-like ATPase, C-terminal domain"/>
    <property type="match status" value="1"/>
</dbReference>
<dbReference type="InterPro" id="IPR036097">
    <property type="entry name" value="HisK_dim/P_sf"/>
</dbReference>
<dbReference type="InterPro" id="IPR003594">
    <property type="entry name" value="HATPase_dom"/>
</dbReference>
<dbReference type="InterPro" id="IPR005467">
    <property type="entry name" value="His_kinase_dom"/>
</dbReference>
<dbReference type="Gene3D" id="1.10.287.130">
    <property type="match status" value="1"/>
</dbReference>
<evidence type="ECO:0000259" key="5">
    <source>
        <dbReference type="PROSITE" id="PS50109"/>
    </source>
</evidence>
<evidence type="ECO:0000259" key="7">
    <source>
        <dbReference type="PROSITE" id="PS50113"/>
    </source>
</evidence>
<feature type="domain" description="Response regulatory" evidence="6">
    <location>
        <begin position="554"/>
        <end position="669"/>
    </location>
</feature>
<gene>
    <name evidence="8" type="ORF">MA20_11590</name>
</gene>
<dbReference type="EC" id="2.7.13.3" evidence="2"/>
<keyword evidence="3 4" id="KW-0597">Phosphoprotein</keyword>
<comment type="catalytic activity">
    <reaction evidence="1">
        <text>ATP + protein L-histidine = ADP + protein N-phospho-L-histidine.</text>
        <dbReference type="EC" id="2.7.13.3"/>
    </reaction>
</comment>
<evidence type="ECO:0000256" key="1">
    <source>
        <dbReference type="ARBA" id="ARBA00000085"/>
    </source>
</evidence>
<dbReference type="InterPro" id="IPR011006">
    <property type="entry name" value="CheY-like_superfamily"/>
</dbReference>
<dbReference type="InterPro" id="IPR013655">
    <property type="entry name" value="PAS_fold_3"/>
</dbReference>
<dbReference type="SMART" id="SM00448">
    <property type="entry name" value="REC"/>
    <property type="match status" value="1"/>
</dbReference>
<dbReference type="PROSITE" id="PS50113">
    <property type="entry name" value="PAC"/>
    <property type="match status" value="1"/>
</dbReference>
<dbReference type="GO" id="GO:0000155">
    <property type="term" value="F:phosphorelay sensor kinase activity"/>
    <property type="evidence" value="ECO:0007669"/>
    <property type="project" value="InterPro"/>
</dbReference>
<dbReference type="NCBIfam" id="TIGR00229">
    <property type="entry name" value="sensory_box"/>
    <property type="match status" value="1"/>
</dbReference>
<dbReference type="InterPro" id="IPR001610">
    <property type="entry name" value="PAC"/>
</dbReference>
<evidence type="ECO:0000313" key="9">
    <source>
        <dbReference type="Proteomes" id="UP000030377"/>
    </source>
</evidence>
<feature type="modified residue" description="4-aspartylphosphate" evidence="4">
    <location>
        <position position="604"/>
    </location>
</feature>
<dbReference type="PANTHER" id="PTHR43065">
    <property type="entry name" value="SENSOR HISTIDINE KINASE"/>
    <property type="match status" value="1"/>
</dbReference>
<dbReference type="SUPFAM" id="SSF52172">
    <property type="entry name" value="CheY-like"/>
    <property type="match status" value="1"/>
</dbReference>
<dbReference type="SMART" id="SM00086">
    <property type="entry name" value="PAC"/>
    <property type="match status" value="1"/>
</dbReference>
<dbReference type="CDD" id="cd00082">
    <property type="entry name" value="HisKA"/>
    <property type="match status" value="1"/>
</dbReference>
<dbReference type="AlphaFoldDB" id="A0A0A3Y1V8"/>
<dbReference type="InterPro" id="IPR000014">
    <property type="entry name" value="PAS"/>
</dbReference>
<dbReference type="SMART" id="SM00387">
    <property type="entry name" value="HATPase_c"/>
    <property type="match status" value="1"/>
</dbReference>
<dbReference type="PANTHER" id="PTHR43065:SF49">
    <property type="entry name" value="HISTIDINE KINASE"/>
    <property type="match status" value="1"/>
</dbReference>
<feature type="domain" description="Histidine kinase" evidence="5">
    <location>
        <begin position="308"/>
        <end position="530"/>
    </location>
</feature>
<dbReference type="PROSITE" id="PS50109">
    <property type="entry name" value="HIS_KIN"/>
    <property type="match status" value="1"/>
</dbReference>
<evidence type="ECO:0000256" key="4">
    <source>
        <dbReference type="PROSITE-ProRule" id="PRU00169"/>
    </source>
</evidence>
<dbReference type="InterPro" id="IPR036890">
    <property type="entry name" value="HATPase_C_sf"/>
</dbReference>
<dbReference type="EMBL" id="JRPN01000010">
    <property type="protein sequence ID" value="KGT79524.1"/>
    <property type="molecule type" value="Genomic_DNA"/>
</dbReference>
<dbReference type="Proteomes" id="UP000030377">
    <property type="component" value="Unassembled WGS sequence"/>
</dbReference>
<accession>A0A0A3Y1V8</accession>
<dbReference type="SMART" id="SM00388">
    <property type="entry name" value="HisKA"/>
    <property type="match status" value="1"/>
</dbReference>
<dbReference type="InterPro" id="IPR003661">
    <property type="entry name" value="HisK_dim/P_dom"/>
</dbReference>
<dbReference type="InterPro" id="IPR004358">
    <property type="entry name" value="Sig_transdc_His_kin-like_C"/>
</dbReference>
<dbReference type="PRINTS" id="PR00344">
    <property type="entry name" value="BCTRLSENSOR"/>
</dbReference>
<dbReference type="SUPFAM" id="SSF55785">
    <property type="entry name" value="PYP-like sensor domain (PAS domain)"/>
    <property type="match status" value="1"/>
</dbReference>
<dbReference type="PROSITE" id="PS50110">
    <property type="entry name" value="RESPONSE_REGULATORY"/>
    <property type="match status" value="1"/>
</dbReference>
<feature type="domain" description="PAC" evidence="7">
    <location>
        <begin position="243"/>
        <end position="295"/>
    </location>
</feature>
<evidence type="ECO:0000256" key="3">
    <source>
        <dbReference type="ARBA" id="ARBA00022553"/>
    </source>
</evidence>
<dbReference type="RefSeq" id="WP_041955251.1">
    <property type="nucleotide sequence ID" value="NZ_JRPN01000010.1"/>
</dbReference>
<dbReference type="SUPFAM" id="SSF47384">
    <property type="entry name" value="Homodimeric domain of signal transducing histidine kinase"/>
    <property type="match status" value="1"/>
</dbReference>
<dbReference type="Gene3D" id="3.30.450.20">
    <property type="entry name" value="PAS domain"/>
    <property type="match status" value="1"/>
</dbReference>
<name>A0A0A3Y1V8_BRAJP</name>
<dbReference type="Gene3D" id="2.10.70.100">
    <property type="match status" value="1"/>
</dbReference>
<sequence length="672" mass="73418">MHETLFILAPRGRDAEVIRQALDRNGVRSSICTSLRSLQDRLSTEPVGGFILTEESLAGAGLDDLLDGLARQPPWSDLPIITLATKQAGHRSKSSSDLLKRLGNVVLLERPINIETLASAAQSALRARRRQYQVESLLAEQKHFSTELSALNDTLEQRVEQRTGELTEAQETLAFALDSAGMGSWDFDLIHDSARRGGRHDQIFGYEVPVSSWSTSKFLSHVVDEDRKMVEAALEKATQSGGFETECRINRSDGKMRWIAAKGRVGYGTDNRPARLAGILMDITERKQTEAALHQAQRMEAIGQLTGGVAHDFNNLLTVIVGGLDMISRRPDQPERVARLAQAAMSAARRGEQLTQQLLAFSRRQMLRPETLNPNRLLLDFKGLAERAVGDSITLKFDLDPGAHPIRVDAAQLESAILNLVVNARDAMPQGGAIAIASKNVHCGSEAVAGKGVSPGAYVRIGVTDEGTGIDRETLDHVFEPFFTTKEVGKGSGLGLAQVYGFTRSAGGYVAIQSEIGRGTTVEIFLPRSEERLTQHHASLVAQLPLRRATTGETVLLVEDDEQVLAMAVESLEELHYTVIVAHDAREALKHLHGPKRIDLMFSDVVMPGGMNGAQLATEARALRPELKVLLTSGYVGEAGNSQVVEENLPLLTKPYRRDELAEKLRLVLGSR</sequence>
<dbReference type="Pfam" id="PF08447">
    <property type="entry name" value="PAS_3"/>
    <property type="match status" value="1"/>
</dbReference>
<evidence type="ECO:0000256" key="2">
    <source>
        <dbReference type="ARBA" id="ARBA00012438"/>
    </source>
</evidence>
<protein>
    <recommendedName>
        <fullName evidence="2">histidine kinase</fullName>
        <ecNumber evidence="2">2.7.13.3</ecNumber>
    </recommendedName>
</protein>
<organism evidence="8 9">
    <name type="scientific">Bradyrhizobium japonicum</name>
    <dbReference type="NCBI Taxonomy" id="375"/>
    <lineage>
        <taxon>Bacteria</taxon>
        <taxon>Pseudomonadati</taxon>
        <taxon>Pseudomonadota</taxon>
        <taxon>Alphaproteobacteria</taxon>
        <taxon>Hyphomicrobiales</taxon>
        <taxon>Nitrobacteraceae</taxon>
        <taxon>Bradyrhizobium</taxon>
    </lineage>
</organism>
<dbReference type="Pfam" id="PF00512">
    <property type="entry name" value="HisKA"/>
    <property type="match status" value="1"/>
</dbReference>
<dbReference type="Gene3D" id="3.40.50.2300">
    <property type="match status" value="1"/>
</dbReference>
<proteinExistence type="predicted"/>
<evidence type="ECO:0000259" key="6">
    <source>
        <dbReference type="PROSITE" id="PS50110"/>
    </source>
</evidence>